<dbReference type="InterPro" id="IPR056918">
    <property type="entry name" value="8xMP"/>
</dbReference>
<evidence type="ECO:0000313" key="2">
    <source>
        <dbReference type="EMBL" id="XDQ40976.1"/>
    </source>
</evidence>
<dbReference type="RefSeq" id="WP_369220723.1">
    <property type="nucleotide sequence ID" value="NZ_CP163441.1"/>
</dbReference>
<keyword evidence="1" id="KW-0812">Transmembrane</keyword>
<accession>A0AB39QFD0</accession>
<sequence length="161" mass="17821">MTQSSLTPVPDPPAEPSPVVVDLYRMAVEMADRVSARRGTANAFFLSVQTAFLGAMGITASEGSRVPWWVALVLALAGVLVSMTWWLQLRSYRALNKAKFEIINSVEPLLPVQVFSREWDVLTRGVGPWWTRYAELGATERKVPWVFAVLHAGLFIGTLCS</sequence>
<organism evidence="2">
    <name type="scientific">Streptomyces sp. R39</name>
    <dbReference type="NCBI Taxonomy" id="3238631"/>
    <lineage>
        <taxon>Bacteria</taxon>
        <taxon>Bacillati</taxon>
        <taxon>Actinomycetota</taxon>
        <taxon>Actinomycetes</taxon>
        <taxon>Kitasatosporales</taxon>
        <taxon>Streptomycetaceae</taxon>
        <taxon>Streptomyces</taxon>
    </lineage>
</organism>
<keyword evidence="1" id="KW-1133">Transmembrane helix</keyword>
<keyword evidence="1" id="KW-0472">Membrane</keyword>
<dbReference type="Pfam" id="PF24838">
    <property type="entry name" value="8xMP"/>
    <property type="match status" value="1"/>
</dbReference>
<gene>
    <name evidence="2" type="ORF">AB5J52_01115</name>
</gene>
<name>A0AB39QFD0_9ACTN</name>
<evidence type="ECO:0000256" key="1">
    <source>
        <dbReference type="SAM" id="Phobius"/>
    </source>
</evidence>
<feature type="transmembrane region" description="Helical" evidence="1">
    <location>
        <begin position="43"/>
        <end position="60"/>
    </location>
</feature>
<dbReference type="AlphaFoldDB" id="A0AB39QFD0"/>
<proteinExistence type="predicted"/>
<protein>
    <submittedName>
        <fullName evidence="2">Uncharacterized protein</fullName>
    </submittedName>
</protein>
<reference evidence="2" key="1">
    <citation type="submission" date="2024-07" db="EMBL/GenBank/DDBJ databases">
        <authorList>
            <person name="Yu S.T."/>
        </authorList>
    </citation>
    <scope>NUCLEOTIDE SEQUENCE</scope>
    <source>
        <strain evidence="2">R39</strain>
    </source>
</reference>
<feature type="transmembrane region" description="Helical" evidence="1">
    <location>
        <begin position="66"/>
        <end position="87"/>
    </location>
</feature>
<dbReference type="EMBL" id="CP163441">
    <property type="protein sequence ID" value="XDQ40976.1"/>
    <property type="molecule type" value="Genomic_DNA"/>
</dbReference>